<dbReference type="PANTHER" id="PTHR23421">
    <property type="entry name" value="BETA-GALACTOSIDASE RELATED"/>
    <property type="match status" value="1"/>
</dbReference>
<evidence type="ECO:0000313" key="6">
    <source>
        <dbReference type="EMBL" id="RYR73891.1"/>
    </source>
</evidence>
<dbReference type="EMBL" id="SDMP01000002">
    <property type="protein sequence ID" value="RYR73891.1"/>
    <property type="molecule type" value="Genomic_DNA"/>
</dbReference>
<name>A0A445EEP3_ARAHY</name>
<evidence type="ECO:0000256" key="1">
    <source>
        <dbReference type="ARBA" id="ARBA00001412"/>
    </source>
</evidence>
<dbReference type="InterPro" id="IPR031330">
    <property type="entry name" value="Gly_Hdrlase_35_cat"/>
</dbReference>
<protein>
    <recommendedName>
        <fullName evidence="3">beta-galactosidase</fullName>
        <ecNumber evidence="3">3.2.1.23</ecNumber>
    </recommendedName>
</protein>
<feature type="domain" description="Glycoside hydrolase 35 catalytic" evidence="5">
    <location>
        <begin position="31"/>
        <end position="86"/>
    </location>
</feature>
<dbReference type="GO" id="GO:0005975">
    <property type="term" value="P:carbohydrate metabolic process"/>
    <property type="evidence" value="ECO:0007669"/>
    <property type="project" value="InterPro"/>
</dbReference>
<reference evidence="6 7" key="1">
    <citation type="submission" date="2019-01" db="EMBL/GenBank/DDBJ databases">
        <title>Sequencing of cultivated peanut Arachis hypogaea provides insights into genome evolution and oil improvement.</title>
        <authorList>
            <person name="Chen X."/>
        </authorList>
    </citation>
    <scope>NUCLEOTIDE SEQUENCE [LARGE SCALE GENOMIC DNA]</scope>
    <source>
        <strain evidence="7">cv. Fuhuasheng</strain>
        <tissue evidence="6">Leaves</tissue>
    </source>
</reference>
<keyword evidence="7" id="KW-1185">Reference proteome</keyword>
<evidence type="ECO:0000256" key="3">
    <source>
        <dbReference type="ARBA" id="ARBA00012756"/>
    </source>
</evidence>
<dbReference type="InterPro" id="IPR017853">
    <property type="entry name" value="GH"/>
</dbReference>
<organism evidence="6 7">
    <name type="scientific">Arachis hypogaea</name>
    <name type="common">Peanut</name>
    <dbReference type="NCBI Taxonomy" id="3818"/>
    <lineage>
        <taxon>Eukaryota</taxon>
        <taxon>Viridiplantae</taxon>
        <taxon>Streptophyta</taxon>
        <taxon>Embryophyta</taxon>
        <taxon>Tracheophyta</taxon>
        <taxon>Spermatophyta</taxon>
        <taxon>Magnoliopsida</taxon>
        <taxon>eudicotyledons</taxon>
        <taxon>Gunneridae</taxon>
        <taxon>Pentapetalae</taxon>
        <taxon>rosids</taxon>
        <taxon>fabids</taxon>
        <taxon>Fabales</taxon>
        <taxon>Fabaceae</taxon>
        <taxon>Papilionoideae</taxon>
        <taxon>50 kb inversion clade</taxon>
        <taxon>dalbergioids sensu lato</taxon>
        <taxon>Dalbergieae</taxon>
        <taxon>Pterocarpus clade</taxon>
        <taxon>Arachis</taxon>
    </lineage>
</organism>
<dbReference type="Gene3D" id="3.20.20.80">
    <property type="entry name" value="Glycosidases"/>
    <property type="match status" value="1"/>
</dbReference>
<evidence type="ECO:0000256" key="4">
    <source>
        <dbReference type="SAM" id="MobiDB-lite"/>
    </source>
</evidence>
<dbReference type="GO" id="GO:0004565">
    <property type="term" value="F:beta-galactosidase activity"/>
    <property type="evidence" value="ECO:0007669"/>
    <property type="project" value="UniProtKB-EC"/>
</dbReference>
<gene>
    <name evidence="6" type="ORF">Ahy_A02g008456</name>
</gene>
<sequence>MVLRDIFKCLMVGSMNFGSFQLKLAQILLALLTASVTYDHKAIVIWPELIQKVKEGGLDVIQTYVFWNGHEPSPGKFNIFAEFEIELLGSEGIVVALEVDLSLINPDMVMVDRKTVPPPNDDAPSENIKTSGSRVEKLPKAFQLR</sequence>
<comment type="similarity">
    <text evidence="2">Belongs to the glycosyl hydrolase 35 family.</text>
</comment>
<proteinExistence type="inferred from homology"/>
<comment type="caution">
    <text evidence="6">The sequence shown here is derived from an EMBL/GenBank/DDBJ whole genome shotgun (WGS) entry which is preliminary data.</text>
</comment>
<evidence type="ECO:0000313" key="7">
    <source>
        <dbReference type="Proteomes" id="UP000289738"/>
    </source>
</evidence>
<evidence type="ECO:0000256" key="2">
    <source>
        <dbReference type="ARBA" id="ARBA00009809"/>
    </source>
</evidence>
<dbReference type="Pfam" id="PF01301">
    <property type="entry name" value="Glyco_hydro_35"/>
    <property type="match status" value="1"/>
</dbReference>
<dbReference type="InterPro" id="IPR001944">
    <property type="entry name" value="Glycoside_Hdrlase_35"/>
</dbReference>
<comment type="catalytic activity">
    <reaction evidence="1">
        <text>Hydrolysis of terminal non-reducing beta-D-galactose residues in beta-D-galactosides.</text>
        <dbReference type="EC" id="3.2.1.23"/>
    </reaction>
</comment>
<dbReference type="AlphaFoldDB" id="A0A445EEP3"/>
<dbReference type="EC" id="3.2.1.23" evidence="3"/>
<feature type="region of interest" description="Disordered" evidence="4">
    <location>
        <begin position="114"/>
        <end position="145"/>
    </location>
</feature>
<dbReference type="SUPFAM" id="SSF51445">
    <property type="entry name" value="(Trans)glycosidases"/>
    <property type="match status" value="1"/>
</dbReference>
<accession>A0A445EEP3</accession>
<evidence type="ECO:0000259" key="5">
    <source>
        <dbReference type="Pfam" id="PF01301"/>
    </source>
</evidence>
<dbReference type="STRING" id="3818.A0A445EEP3"/>
<dbReference type="Proteomes" id="UP000289738">
    <property type="component" value="Chromosome A02"/>
</dbReference>